<feature type="compositionally biased region" description="Basic residues" evidence="2">
    <location>
        <begin position="408"/>
        <end position="422"/>
    </location>
</feature>
<evidence type="ECO:0000256" key="2">
    <source>
        <dbReference type="SAM" id="MobiDB-lite"/>
    </source>
</evidence>
<accession>A0A3P8TUU9</accession>
<keyword evidence="1" id="KW-0862">Zinc</keyword>
<dbReference type="InterPro" id="IPR048270">
    <property type="entry name" value="PNMA_C"/>
</dbReference>
<evidence type="ECO:0000256" key="1">
    <source>
        <dbReference type="PROSITE-ProRule" id="PRU00047"/>
    </source>
</evidence>
<organism evidence="4 5">
    <name type="scientific">Amphiprion percula</name>
    <name type="common">Orange clownfish</name>
    <name type="synonym">Lutjanus percula</name>
    <dbReference type="NCBI Taxonomy" id="161767"/>
    <lineage>
        <taxon>Eukaryota</taxon>
        <taxon>Metazoa</taxon>
        <taxon>Chordata</taxon>
        <taxon>Craniata</taxon>
        <taxon>Vertebrata</taxon>
        <taxon>Euteleostomi</taxon>
        <taxon>Actinopterygii</taxon>
        <taxon>Neopterygii</taxon>
        <taxon>Teleostei</taxon>
        <taxon>Neoteleostei</taxon>
        <taxon>Acanthomorphata</taxon>
        <taxon>Ovalentaria</taxon>
        <taxon>Pomacentridae</taxon>
        <taxon>Amphiprion</taxon>
    </lineage>
</organism>
<feature type="region of interest" description="Disordered" evidence="2">
    <location>
        <begin position="398"/>
        <end position="430"/>
    </location>
</feature>
<feature type="region of interest" description="Disordered" evidence="2">
    <location>
        <begin position="29"/>
        <end position="88"/>
    </location>
</feature>
<protein>
    <recommendedName>
        <fullName evidence="3">CCHC-type domain-containing protein</fullName>
    </recommendedName>
</protein>
<feature type="domain" description="CCHC-type" evidence="3">
    <location>
        <begin position="384"/>
        <end position="399"/>
    </location>
</feature>
<dbReference type="GO" id="GO:0008270">
    <property type="term" value="F:zinc ion binding"/>
    <property type="evidence" value="ECO:0007669"/>
    <property type="project" value="UniProtKB-KW"/>
</dbReference>
<dbReference type="PROSITE" id="PS50158">
    <property type="entry name" value="ZF_CCHC"/>
    <property type="match status" value="1"/>
</dbReference>
<dbReference type="InterPro" id="IPR001878">
    <property type="entry name" value="Znf_CCHC"/>
</dbReference>
<sequence length="430" mass="47997">MAEFKNVARLSGKHYAELLQEMMEEISLSVPEIHRPPTHDGASNITDPPPLTSHPSVKQSDSPPVSDLSSPGPTIGPEAQQNAQRNERRSTIHMTQSDLTPPEVQRYVVEHVVRSGDGAMQYHSSHRLRTFSGKVPRPAHETDYETWRSGVELMLKDPSVSDLQRTRLIRDSLLPPAADIVKHLSPDATPEIYLQQLDSAYAAIQDGDELYAKFLDTYQDAGEKPSTYLQRLQVALQHAVKRGGISVRDVDKCLLTQFCRGCWDNNLIVELQLKQKKSNPPTFPELLLLLRTEEDQDAAKAVRMKQHLGATKQRVASHVQLVHPEEETNLCTVLTTLTKQMAAIQKQLAALTASQSRTSPDLAPKTLERQKTDSKPIPPKPGFCFHCGEDGHIKPQCENAPNSSLVSAKRKQFASRQQKWHKPNASGHLN</sequence>
<keyword evidence="1" id="KW-0863">Zinc-finger</keyword>
<dbReference type="Ensembl" id="ENSAPET00000030710.1">
    <property type="protein sequence ID" value="ENSAPEP00000029910.1"/>
    <property type="gene ID" value="ENSAPEG00000021258.1"/>
</dbReference>
<dbReference type="InterPro" id="IPR036875">
    <property type="entry name" value="Znf_CCHC_sf"/>
</dbReference>
<keyword evidence="5" id="KW-1185">Reference proteome</keyword>
<dbReference type="PANTHER" id="PTHR23095:SF53">
    <property type="entry name" value="ZINC FINGER CCHC DOMAIN-CONTAINING PROTEIN 12-LIKE"/>
    <property type="match status" value="1"/>
</dbReference>
<dbReference type="PANTHER" id="PTHR23095">
    <property type="entry name" value="PARANEOPLASTIC ANTIGEN"/>
    <property type="match status" value="1"/>
</dbReference>
<feature type="compositionally biased region" description="Low complexity" evidence="2">
    <location>
        <begin position="60"/>
        <end position="73"/>
    </location>
</feature>
<dbReference type="GO" id="GO:0003676">
    <property type="term" value="F:nucleic acid binding"/>
    <property type="evidence" value="ECO:0007669"/>
    <property type="project" value="InterPro"/>
</dbReference>
<dbReference type="OMA" id="PQCENAP"/>
<dbReference type="AlphaFoldDB" id="A0A3P8TUU9"/>
<proteinExistence type="predicted"/>
<dbReference type="SUPFAM" id="SSF57756">
    <property type="entry name" value="Retrovirus zinc finger-like domains"/>
    <property type="match status" value="1"/>
</dbReference>
<dbReference type="STRING" id="161767.ENSAPEP00000029910"/>
<evidence type="ECO:0000313" key="4">
    <source>
        <dbReference type="Ensembl" id="ENSAPEP00000029910.1"/>
    </source>
</evidence>
<name>A0A3P8TUU9_AMPPE</name>
<dbReference type="GeneTree" id="ENSGT01030000234522"/>
<evidence type="ECO:0000259" key="3">
    <source>
        <dbReference type="PROSITE" id="PS50158"/>
    </source>
</evidence>
<dbReference type="InterPro" id="IPR026523">
    <property type="entry name" value="PNMA"/>
</dbReference>
<keyword evidence="1" id="KW-0479">Metal-binding</keyword>
<feature type="region of interest" description="Disordered" evidence="2">
    <location>
        <begin position="353"/>
        <end position="379"/>
    </location>
</feature>
<evidence type="ECO:0000313" key="5">
    <source>
        <dbReference type="Proteomes" id="UP000265080"/>
    </source>
</evidence>
<reference evidence="4" key="2">
    <citation type="submission" date="2025-09" db="UniProtKB">
        <authorList>
            <consortium name="Ensembl"/>
        </authorList>
    </citation>
    <scope>IDENTIFICATION</scope>
</reference>
<dbReference type="Pfam" id="PF14893">
    <property type="entry name" value="PNMA"/>
    <property type="match status" value="1"/>
</dbReference>
<reference evidence="4" key="1">
    <citation type="submission" date="2025-08" db="UniProtKB">
        <authorList>
            <consortium name="Ensembl"/>
        </authorList>
    </citation>
    <scope>IDENTIFICATION</scope>
</reference>
<dbReference type="Proteomes" id="UP000265080">
    <property type="component" value="Unplaced"/>
</dbReference>